<organism evidence="4 5">
    <name type="scientific">Eleutherodactylus coqui</name>
    <name type="common">Puerto Rican coqui</name>
    <dbReference type="NCBI Taxonomy" id="57060"/>
    <lineage>
        <taxon>Eukaryota</taxon>
        <taxon>Metazoa</taxon>
        <taxon>Chordata</taxon>
        <taxon>Craniata</taxon>
        <taxon>Vertebrata</taxon>
        <taxon>Euteleostomi</taxon>
        <taxon>Amphibia</taxon>
        <taxon>Batrachia</taxon>
        <taxon>Anura</taxon>
        <taxon>Neobatrachia</taxon>
        <taxon>Hyloidea</taxon>
        <taxon>Eleutherodactylidae</taxon>
        <taxon>Eleutherodactylinae</taxon>
        <taxon>Eleutherodactylus</taxon>
        <taxon>Eleutherodactylus</taxon>
    </lineage>
</organism>
<keyword evidence="5" id="KW-1185">Reference proteome</keyword>
<evidence type="ECO:0000313" key="4">
    <source>
        <dbReference type="EMBL" id="KAG9473646.1"/>
    </source>
</evidence>
<feature type="compositionally biased region" description="Polar residues" evidence="1">
    <location>
        <begin position="110"/>
        <end position="121"/>
    </location>
</feature>
<dbReference type="PANTHER" id="PTHR13219:SF6">
    <property type="entry name" value="TRANSMEMBRANE PROTEIN 94"/>
    <property type="match status" value="1"/>
</dbReference>
<feature type="transmembrane region" description="Helical" evidence="2">
    <location>
        <begin position="606"/>
        <end position="623"/>
    </location>
</feature>
<feature type="signal peptide" evidence="3">
    <location>
        <begin position="1"/>
        <end position="21"/>
    </location>
</feature>
<reference evidence="4" key="1">
    <citation type="thesis" date="2020" institute="ProQuest LLC" country="789 East Eisenhower Parkway, Ann Arbor, MI, USA">
        <title>Comparative Genomics and Chromosome Evolution.</title>
        <authorList>
            <person name="Mudd A.B."/>
        </authorList>
    </citation>
    <scope>NUCLEOTIDE SEQUENCE</scope>
    <source>
        <strain evidence="4">HN-11 Male</strain>
        <tissue evidence="4">Kidney and liver</tissue>
    </source>
</reference>
<dbReference type="InterPro" id="IPR023298">
    <property type="entry name" value="ATPase_P-typ_TM_dom_sf"/>
</dbReference>
<keyword evidence="2" id="KW-0812">Transmembrane</keyword>
<evidence type="ECO:0000256" key="2">
    <source>
        <dbReference type="SAM" id="Phobius"/>
    </source>
</evidence>
<evidence type="ECO:0000256" key="1">
    <source>
        <dbReference type="SAM" id="MobiDB-lite"/>
    </source>
</evidence>
<dbReference type="AlphaFoldDB" id="A0A8J6JZB8"/>
<feature type="chain" id="PRO_5035212404" description="Transmembrane protein 94" evidence="3">
    <location>
        <begin position="22"/>
        <end position="838"/>
    </location>
</feature>
<gene>
    <name evidence="4" type="ORF">GDO78_004119</name>
</gene>
<sequence>MLCLFILFKVICCVDKQGVLSWPNPSPETVLFFSGRVDQTTERHDDMTDQLSLRSYCQTDLEDEPQEMVALLAETNNLQLVNEQDSIERQSDLTRPSDPQRKPHSRNKHASGSNVSFSQDTGGFTPGAKDLFKLQNHIALYHLPSEEPVKETLLSKLPTGAKRKPPLSHMISLFVRDVTTNTEQMLSHGTADIILEACTDFWDGADIFPLSGSDRKKVLDFYQRACLSGYCSAFSYKPMHYSLSPQLYGKCIEMQHGLGHGAISAPCDVGGNTPMKHTGRHDSWSSDGIGEVTEDFTQAMSGQIFMGMVSSQYQARLDIVRLIDGLVNACIRFVYFSMEDELRSKVFAEKMGLETGWNCHISLTPNGDGPGSEVPPSSPSHAGSLRDDLHQASREDAEGLLLMDDEGHSDMISFQPTDSDVPSFFEDSNRAKLPRGIHQVRPHLQNIDNVPLLVPLFTDCTPETMCEMIQIMQEYGEVTCCIGSSASIRNSGLFSQSDISISLDPLFPSRCSWEMFGYVSSSLRPNTSEEFSPLHLSAALNSLPCSISFRQEDSVSIIRLIEQARHATYGIRKCFLFLLQCQLTLVIVQFLACLIQLPPCLSTTDILWLSCFCFPLLSVSLLGKPSDNSIMTLATGKNLQSIPRKTQHYFLLCFLLKFLPSVVCCLACSWFSLQTFCEISSHSNITNCSGIAVYSDTPGAPDWFGSLSAALLLAQKLCACLIVLHTVFISVSHVHRSMPLWKRNPFSNVWWSLTLPVLVLAQGLQTALDLQLWTNHDAPLTFHIWDIPMLAWLLGPLSLLLVLIINEIVKLHEIRVRVRYQKRQKLQFETKLGMNSPF</sequence>
<dbReference type="PANTHER" id="PTHR13219">
    <property type="entry name" value="TRANSMEMBRANE PROTEIN 94"/>
    <property type="match status" value="1"/>
</dbReference>
<dbReference type="EMBL" id="WNTK01000013">
    <property type="protein sequence ID" value="KAG9473646.1"/>
    <property type="molecule type" value="Genomic_DNA"/>
</dbReference>
<evidence type="ECO:0000256" key="3">
    <source>
        <dbReference type="SAM" id="SignalP"/>
    </source>
</evidence>
<feature type="transmembrane region" description="Helical" evidence="2">
    <location>
        <begin position="649"/>
        <end position="673"/>
    </location>
</feature>
<keyword evidence="2" id="KW-0472">Membrane</keyword>
<proteinExistence type="predicted"/>
<feature type="transmembrane region" description="Helical" evidence="2">
    <location>
        <begin position="749"/>
        <end position="767"/>
    </location>
</feature>
<evidence type="ECO:0008006" key="6">
    <source>
        <dbReference type="Google" id="ProtNLM"/>
    </source>
</evidence>
<keyword evidence="2" id="KW-1133">Transmembrane helix</keyword>
<dbReference type="Proteomes" id="UP000770717">
    <property type="component" value="Unassembled WGS sequence"/>
</dbReference>
<feature type="region of interest" description="Disordered" evidence="1">
    <location>
        <begin position="81"/>
        <end position="121"/>
    </location>
</feature>
<keyword evidence="3" id="KW-0732">Signal</keyword>
<name>A0A8J6JZB8_ELECQ</name>
<evidence type="ECO:0000313" key="5">
    <source>
        <dbReference type="Proteomes" id="UP000770717"/>
    </source>
</evidence>
<accession>A0A8J6JZB8</accession>
<feature type="transmembrane region" description="Helical" evidence="2">
    <location>
        <begin position="703"/>
        <end position="728"/>
    </location>
</feature>
<feature type="transmembrane region" description="Helical" evidence="2">
    <location>
        <begin position="787"/>
        <end position="809"/>
    </location>
</feature>
<dbReference type="OrthoDB" id="5568754at2759"/>
<dbReference type="SUPFAM" id="SSF81665">
    <property type="entry name" value="Calcium ATPase, transmembrane domain M"/>
    <property type="match status" value="1"/>
</dbReference>
<dbReference type="InterPro" id="IPR039720">
    <property type="entry name" value="TMEM94"/>
</dbReference>
<feature type="region of interest" description="Disordered" evidence="1">
    <location>
        <begin position="362"/>
        <end position="388"/>
    </location>
</feature>
<protein>
    <recommendedName>
        <fullName evidence="6">Transmembrane protein 94</fullName>
    </recommendedName>
</protein>
<dbReference type="Gene3D" id="1.20.1110.10">
    <property type="entry name" value="Calcium-transporting ATPase, transmembrane domain"/>
    <property type="match status" value="1"/>
</dbReference>
<comment type="caution">
    <text evidence="4">The sequence shown here is derived from an EMBL/GenBank/DDBJ whole genome shotgun (WGS) entry which is preliminary data.</text>
</comment>